<dbReference type="SMART" id="SM00382">
    <property type="entry name" value="AAA"/>
    <property type="match status" value="2"/>
</dbReference>
<dbReference type="PROSITE" id="PS50893">
    <property type="entry name" value="ABC_TRANSPORTER_2"/>
    <property type="match status" value="2"/>
</dbReference>
<keyword evidence="3" id="KW-0813">Transport</keyword>
<dbReference type="AlphaFoldDB" id="A0A4R5KS23"/>
<dbReference type="GO" id="GO:0005524">
    <property type="term" value="F:ATP binding"/>
    <property type="evidence" value="ECO:0007669"/>
    <property type="project" value="UniProtKB-KW"/>
</dbReference>
<dbReference type="CDD" id="cd03257">
    <property type="entry name" value="ABC_NikE_OppD_transporters"/>
    <property type="match status" value="2"/>
</dbReference>
<dbReference type="EMBL" id="SMRT01000003">
    <property type="protein sequence ID" value="TDF98571.1"/>
    <property type="molecule type" value="Genomic_DNA"/>
</dbReference>
<proteinExistence type="inferred from homology"/>
<evidence type="ECO:0000313" key="9">
    <source>
        <dbReference type="EMBL" id="TDF98571.1"/>
    </source>
</evidence>
<feature type="domain" description="ABC transporter" evidence="8">
    <location>
        <begin position="376"/>
        <end position="625"/>
    </location>
</feature>
<dbReference type="InterPro" id="IPR050388">
    <property type="entry name" value="ABC_Ni/Peptide_Import"/>
</dbReference>
<dbReference type="PROSITE" id="PS00211">
    <property type="entry name" value="ABC_TRANSPORTER_1"/>
    <property type="match status" value="2"/>
</dbReference>
<dbReference type="InterPro" id="IPR003593">
    <property type="entry name" value="AAA+_ATPase"/>
</dbReference>
<dbReference type="InterPro" id="IPR013563">
    <property type="entry name" value="Oligopep_ABC_C"/>
</dbReference>
<comment type="subcellular location">
    <subcellularLocation>
        <location evidence="1">Cell membrane</location>
        <topology evidence="1">Peripheral membrane protein</topology>
    </subcellularLocation>
</comment>
<evidence type="ECO:0000313" key="10">
    <source>
        <dbReference type="Proteomes" id="UP000295636"/>
    </source>
</evidence>
<comment type="similarity">
    <text evidence="2">Belongs to the ABC transporter superfamily.</text>
</comment>
<dbReference type="NCBIfam" id="NF008453">
    <property type="entry name" value="PRK11308.1"/>
    <property type="match status" value="2"/>
</dbReference>
<keyword evidence="10" id="KW-1185">Reference proteome</keyword>
<evidence type="ECO:0000256" key="2">
    <source>
        <dbReference type="ARBA" id="ARBA00005417"/>
    </source>
</evidence>
<dbReference type="InterPro" id="IPR027417">
    <property type="entry name" value="P-loop_NTPase"/>
</dbReference>
<sequence length="693" mass="74620">MNDEWLLRVKGLTTHFETDSGTVRAVNDVSFDLKAGERLAIVGESGSGKSAMAMSLIRLIAYPGNIVGGQIWFEGNDLTKLSERELNRIRGGRIGTIFQDPMTSLDPVMRIEDQMVSAIRRHLGFSAPAARAYAVSLLEQVGIPDPESRLGSYPFEMSGGMRQRVMIAMALSCKPRLILADEPTTALDVTIQAQIVELLKRLTEQTGSAMLFITHDLGLVARFAQKVAVMYAGRIVEYGTVAQLFANPQHPYTQSLLRTIPSIAGTPGKRLQQIHGFPPDMRKPIEGCSFRERCSLAEARCRIDMPELTARGEGQLAACWRDVEAAGGIRRADETEAGSSVTPAAVAAASAAYAGETSAGGASAVASPSSAAPHILEVKGLHKVFRKPSLLPWKPGKHIYAVNGIDLTLRRGETMGLVGESGCGKSTVARLLLGLESPSDGAIAVDGIPAVEAAEGMKSYRKRIQMVFQDPYSSFNPKMTIEHIIAEPLDVQGQTAPEERNRKVRELIQQVGLDASFLDRYPNQLSGGQRQRIGIARALALSPSVVVADEPTSALDVSVRAQVINLLCDLKEQLGLSFIFISHDLSTVRHISDSIAVMYLGQIVEQGPAEEVFVHPLHPYTRSLLAAVPVPDPAVEADREITVLEGELPSPANPPGGCAFHSRCPLVQPRCLGEKPALTGAGERRMVACHAAG</sequence>
<protein>
    <submittedName>
        <fullName evidence="9">ABC transporter ATP-binding protein</fullName>
    </submittedName>
</protein>
<feature type="domain" description="ABC transporter" evidence="8">
    <location>
        <begin position="7"/>
        <end position="257"/>
    </location>
</feature>
<reference evidence="9 10" key="1">
    <citation type="submission" date="2019-03" db="EMBL/GenBank/DDBJ databases">
        <title>This is whole genome sequence of Paenibacillus sp MS74 strain.</title>
        <authorList>
            <person name="Trinh H.N."/>
        </authorList>
    </citation>
    <scope>NUCLEOTIDE SEQUENCE [LARGE SCALE GENOMIC DNA]</scope>
    <source>
        <strain evidence="9 10">MS74</strain>
    </source>
</reference>
<accession>A0A4R5KS23</accession>
<dbReference type="PANTHER" id="PTHR43297">
    <property type="entry name" value="OLIGOPEPTIDE TRANSPORT ATP-BINDING PROTEIN APPD"/>
    <property type="match status" value="1"/>
</dbReference>
<dbReference type="Gene3D" id="3.40.50.300">
    <property type="entry name" value="P-loop containing nucleotide triphosphate hydrolases"/>
    <property type="match status" value="2"/>
</dbReference>
<dbReference type="SUPFAM" id="SSF52540">
    <property type="entry name" value="P-loop containing nucleoside triphosphate hydrolases"/>
    <property type="match status" value="2"/>
</dbReference>
<dbReference type="Pfam" id="PF08352">
    <property type="entry name" value="oligo_HPY"/>
    <property type="match status" value="2"/>
</dbReference>
<dbReference type="RefSeq" id="WP_133226742.1">
    <property type="nucleotide sequence ID" value="NZ_SMRT01000003.1"/>
</dbReference>
<dbReference type="Proteomes" id="UP000295636">
    <property type="component" value="Unassembled WGS sequence"/>
</dbReference>
<name>A0A4R5KS23_9BACL</name>
<dbReference type="OrthoDB" id="9802264at2"/>
<dbReference type="InterPro" id="IPR017871">
    <property type="entry name" value="ABC_transporter-like_CS"/>
</dbReference>
<dbReference type="GO" id="GO:0005886">
    <property type="term" value="C:plasma membrane"/>
    <property type="evidence" value="ECO:0007669"/>
    <property type="project" value="UniProtKB-SubCell"/>
</dbReference>
<evidence type="ECO:0000256" key="1">
    <source>
        <dbReference type="ARBA" id="ARBA00004202"/>
    </source>
</evidence>
<keyword evidence="5" id="KW-0547">Nucleotide-binding</keyword>
<keyword evidence="6 9" id="KW-0067">ATP-binding</keyword>
<evidence type="ECO:0000256" key="4">
    <source>
        <dbReference type="ARBA" id="ARBA00022475"/>
    </source>
</evidence>
<keyword evidence="4" id="KW-1003">Cell membrane</keyword>
<evidence type="ECO:0000256" key="6">
    <source>
        <dbReference type="ARBA" id="ARBA00022840"/>
    </source>
</evidence>
<evidence type="ECO:0000256" key="3">
    <source>
        <dbReference type="ARBA" id="ARBA00022448"/>
    </source>
</evidence>
<dbReference type="FunFam" id="3.40.50.300:FF:000016">
    <property type="entry name" value="Oligopeptide ABC transporter ATP-binding component"/>
    <property type="match status" value="2"/>
</dbReference>
<dbReference type="NCBIfam" id="NF007739">
    <property type="entry name" value="PRK10419.1"/>
    <property type="match status" value="2"/>
</dbReference>
<dbReference type="PANTHER" id="PTHR43297:SF2">
    <property type="entry name" value="DIPEPTIDE TRANSPORT ATP-BINDING PROTEIN DPPD"/>
    <property type="match status" value="1"/>
</dbReference>
<gene>
    <name evidence="9" type="ORF">E1757_08450</name>
</gene>
<evidence type="ECO:0000259" key="8">
    <source>
        <dbReference type="PROSITE" id="PS50893"/>
    </source>
</evidence>
<organism evidence="9 10">
    <name type="scientific">Paenibacillus piri</name>
    <dbReference type="NCBI Taxonomy" id="2547395"/>
    <lineage>
        <taxon>Bacteria</taxon>
        <taxon>Bacillati</taxon>
        <taxon>Bacillota</taxon>
        <taxon>Bacilli</taxon>
        <taxon>Bacillales</taxon>
        <taxon>Paenibacillaceae</taxon>
        <taxon>Paenibacillus</taxon>
    </lineage>
</organism>
<dbReference type="Pfam" id="PF00005">
    <property type="entry name" value="ABC_tran"/>
    <property type="match status" value="2"/>
</dbReference>
<dbReference type="InterPro" id="IPR003439">
    <property type="entry name" value="ABC_transporter-like_ATP-bd"/>
</dbReference>
<evidence type="ECO:0000256" key="5">
    <source>
        <dbReference type="ARBA" id="ARBA00022741"/>
    </source>
</evidence>
<dbReference type="GO" id="GO:0015833">
    <property type="term" value="P:peptide transport"/>
    <property type="evidence" value="ECO:0007669"/>
    <property type="project" value="InterPro"/>
</dbReference>
<dbReference type="NCBIfam" id="TIGR01727">
    <property type="entry name" value="oligo_HPY"/>
    <property type="match status" value="2"/>
</dbReference>
<comment type="caution">
    <text evidence="9">The sequence shown here is derived from an EMBL/GenBank/DDBJ whole genome shotgun (WGS) entry which is preliminary data.</text>
</comment>
<keyword evidence="7" id="KW-0472">Membrane</keyword>
<evidence type="ECO:0000256" key="7">
    <source>
        <dbReference type="ARBA" id="ARBA00023136"/>
    </source>
</evidence>
<dbReference type="GO" id="GO:0016887">
    <property type="term" value="F:ATP hydrolysis activity"/>
    <property type="evidence" value="ECO:0007669"/>
    <property type="project" value="InterPro"/>
</dbReference>